<reference evidence="3" key="1">
    <citation type="submission" date="2022-06" db="EMBL/GenBank/DDBJ databases">
        <authorList>
            <person name="Berger JAMES D."/>
            <person name="Berger JAMES D."/>
        </authorList>
    </citation>
    <scope>NUCLEOTIDE SEQUENCE [LARGE SCALE GENOMIC DNA]</scope>
</reference>
<reference evidence="4" key="2">
    <citation type="submission" date="2023-11" db="UniProtKB">
        <authorList>
            <consortium name="WormBaseParasite"/>
        </authorList>
    </citation>
    <scope>IDENTIFICATION</scope>
</reference>
<feature type="region of interest" description="Disordered" evidence="2">
    <location>
        <begin position="231"/>
        <end position="253"/>
    </location>
</feature>
<protein>
    <submittedName>
        <fullName evidence="4">Uncharacterized protein</fullName>
    </submittedName>
</protein>
<evidence type="ECO:0000256" key="2">
    <source>
        <dbReference type="SAM" id="MobiDB-lite"/>
    </source>
</evidence>
<dbReference type="Proteomes" id="UP000050795">
    <property type="component" value="Unassembled WGS sequence"/>
</dbReference>
<accession>A0AA85K278</accession>
<dbReference type="AlphaFoldDB" id="A0AA85K278"/>
<organism evidence="3 4">
    <name type="scientific">Trichobilharzia regenti</name>
    <name type="common">Nasal bird schistosome</name>
    <dbReference type="NCBI Taxonomy" id="157069"/>
    <lineage>
        <taxon>Eukaryota</taxon>
        <taxon>Metazoa</taxon>
        <taxon>Spiralia</taxon>
        <taxon>Lophotrochozoa</taxon>
        <taxon>Platyhelminthes</taxon>
        <taxon>Trematoda</taxon>
        <taxon>Digenea</taxon>
        <taxon>Strigeidida</taxon>
        <taxon>Schistosomatoidea</taxon>
        <taxon>Schistosomatidae</taxon>
        <taxon>Trichobilharzia</taxon>
    </lineage>
</organism>
<name>A0AA85K278_TRIRE</name>
<sequence>MLTTMQKKPKYKIWLSEFIQLCKHHLPSVSEEVNTVETLSDKDYQLIEDTLKNIIEDIQQKIQILHKENNEMENILVDAQTISQSFSTKVKPSITGQRLYYLKSQYHDFGINDATNLKQMKRLRDYLCKTKLTLEKSLQEDYKLKSDIATSQKNVQHLIEKVNCQKKVNKALKQRIERLKVCLNSWKLEQERLPAKCIGECILVALYNHINLGKNKVGHDDDLSLSLSSDLSTKGNNSQNIENNVNSQHQEMSSPSLSKRCSITVTQFTQLLQTGRNNEAFSLTSECGEENCDLLTQLFKVCENEKKTTEYPENELFNLLLKCNCPHSADIFHHLLKNDKISWKSFGLLLEEQMHKINSSLENNIDDSYGNMRVTVLLADLVNILLSDVELKDQHKILEMIVQKLKINSVSFWKNLLENNPSSCRDVCKLCGAFEIVKVRQLHIRRMVHLVQLAISGISTVDTSPD</sequence>
<proteinExistence type="predicted"/>
<evidence type="ECO:0000313" key="4">
    <source>
        <dbReference type="WBParaSite" id="TREG1_61450.2"/>
    </source>
</evidence>
<evidence type="ECO:0000313" key="3">
    <source>
        <dbReference type="Proteomes" id="UP000050795"/>
    </source>
</evidence>
<evidence type="ECO:0000256" key="1">
    <source>
        <dbReference type="SAM" id="Coils"/>
    </source>
</evidence>
<dbReference type="WBParaSite" id="TREG1_61450.2">
    <property type="protein sequence ID" value="TREG1_61450.2"/>
    <property type="gene ID" value="TREG1_61450"/>
</dbReference>
<feature type="coiled-coil region" evidence="1">
    <location>
        <begin position="48"/>
        <end position="75"/>
    </location>
</feature>
<feature type="compositionally biased region" description="Low complexity" evidence="2">
    <location>
        <begin position="231"/>
        <end position="248"/>
    </location>
</feature>
<keyword evidence="3" id="KW-1185">Reference proteome</keyword>
<keyword evidence="1" id="KW-0175">Coiled coil</keyword>